<protein>
    <submittedName>
        <fullName evidence="4">IS30 family transposase</fullName>
    </submittedName>
</protein>
<dbReference type="PROSITE" id="PS50994">
    <property type="entry name" value="INTEGRASE"/>
    <property type="match status" value="1"/>
</dbReference>
<evidence type="ECO:0000313" key="5">
    <source>
        <dbReference type="Proteomes" id="UP000544090"/>
    </source>
</evidence>
<comment type="caution">
    <text evidence="4">The sequence shown here is derived from an EMBL/GenBank/DDBJ whole genome shotgun (WGS) entry which is preliminary data.</text>
</comment>
<evidence type="ECO:0000256" key="1">
    <source>
        <dbReference type="ARBA" id="ARBA00023172"/>
    </source>
</evidence>
<dbReference type="PANTHER" id="PTHR10948:SF23">
    <property type="entry name" value="TRANSPOSASE INSI FOR INSERTION SEQUENCE ELEMENT IS30A-RELATED"/>
    <property type="match status" value="1"/>
</dbReference>
<dbReference type="Gene3D" id="3.30.420.10">
    <property type="entry name" value="Ribonuclease H-like superfamily/Ribonuclease H"/>
    <property type="match status" value="1"/>
</dbReference>
<evidence type="ECO:0000313" key="4">
    <source>
        <dbReference type="EMBL" id="NKX56755.1"/>
    </source>
</evidence>
<dbReference type="InterPro" id="IPR025246">
    <property type="entry name" value="IS30-like_HTH"/>
</dbReference>
<accession>A0A7X6K7U2</accession>
<dbReference type="InterPro" id="IPR036397">
    <property type="entry name" value="RNaseH_sf"/>
</dbReference>
<evidence type="ECO:0000259" key="3">
    <source>
        <dbReference type="PROSITE" id="PS50994"/>
    </source>
</evidence>
<dbReference type="GO" id="GO:0003676">
    <property type="term" value="F:nucleic acid binding"/>
    <property type="evidence" value="ECO:0007669"/>
    <property type="project" value="InterPro"/>
</dbReference>
<dbReference type="GO" id="GO:0032196">
    <property type="term" value="P:transposition"/>
    <property type="evidence" value="ECO:0007669"/>
    <property type="project" value="TreeGrafter"/>
</dbReference>
<dbReference type="InterPro" id="IPR001584">
    <property type="entry name" value="Integrase_cat-core"/>
</dbReference>
<organism evidence="4 5">
    <name type="scientific">Arthrobacter mobilis</name>
    <dbReference type="NCBI Taxonomy" id="2724944"/>
    <lineage>
        <taxon>Bacteria</taxon>
        <taxon>Bacillati</taxon>
        <taxon>Actinomycetota</taxon>
        <taxon>Actinomycetes</taxon>
        <taxon>Micrococcales</taxon>
        <taxon>Micrococcaceae</taxon>
        <taxon>Arthrobacter</taxon>
    </lineage>
</organism>
<dbReference type="SUPFAM" id="SSF53098">
    <property type="entry name" value="Ribonuclease H-like"/>
    <property type="match status" value="1"/>
</dbReference>
<feature type="compositionally biased region" description="Basic and acidic residues" evidence="2">
    <location>
        <begin position="286"/>
        <end position="295"/>
    </location>
</feature>
<keyword evidence="1" id="KW-0233">DNA recombination</keyword>
<dbReference type="GO" id="GO:0015074">
    <property type="term" value="P:DNA integration"/>
    <property type="evidence" value="ECO:0007669"/>
    <property type="project" value="InterPro"/>
</dbReference>
<dbReference type="GO" id="GO:0005829">
    <property type="term" value="C:cytosol"/>
    <property type="evidence" value="ECO:0007669"/>
    <property type="project" value="TreeGrafter"/>
</dbReference>
<dbReference type="GO" id="GO:0004803">
    <property type="term" value="F:transposase activity"/>
    <property type="evidence" value="ECO:0007669"/>
    <property type="project" value="TreeGrafter"/>
</dbReference>
<dbReference type="Pfam" id="PF13936">
    <property type="entry name" value="HTH_38"/>
    <property type="match status" value="1"/>
</dbReference>
<name>A0A7X6K7U2_9MICC</name>
<evidence type="ECO:0000256" key="2">
    <source>
        <dbReference type="SAM" id="MobiDB-lite"/>
    </source>
</evidence>
<dbReference type="Proteomes" id="UP000544090">
    <property type="component" value="Unassembled WGS sequence"/>
</dbReference>
<dbReference type="NCBIfam" id="NF033563">
    <property type="entry name" value="transpos_IS30"/>
    <property type="match status" value="1"/>
</dbReference>
<dbReference type="InterPro" id="IPR053392">
    <property type="entry name" value="Transposase_IS30-like"/>
</dbReference>
<reference evidence="4 5" key="1">
    <citation type="submission" date="2020-04" db="EMBL/GenBank/DDBJ databases">
        <title>Arthrobacter sp. nov.</title>
        <authorList>
            <person name="Liu S."/>
        </authorList>
    </citation>
    <scope>NUCLEOTIDE SEQUENCE [LARGE SCALE GENOMIC DNA]</scope>
    <source>
        <strain evidence="4 5">E918</strain>
    </source>
</reference>
<dbReference type="InterPro" id="IPR012337">
    <property type="entry name" value="RNaseH-like_sf"/>
</dbReference>
<proteinExistence type="predicted"/>
<dbReference type="GO" id="GO:0006310">
    <property type="term" value="P:DNA recombination"/>
    <property type="evidence" value="ECO:0007669"/>
    <property type="project" value="UniProtKB-KW"/>
</dbReference>
<feature type="region of interest" description="Disordered" evidence="2">
    <location>
        <begin position="286"/>
        <end position="320"/>
    </location>
</feature>
<keyword evidence="5" id="KW-1185">Reference proteome</keyword>
<dbReference type="PANTHER" id="PTHR10948">
    <property type="entry name" value="TRANSPOSASE"/>
    <property type="match status" value="1"/>
</dbReference>
<dbReference type="AlphaFoldDB" id="A0A7X6K7U2"/>
<feature type="domain" description="Integrase catalytic" evidence="3">
    <location>
        <begin position="410"/>
        <end position="573"/>
    </location>
</feature>
<gene>
    <name evidence="4" type="ORF">HGG74_19980</name>
</gene>
<dbReference type="EMBL" id="JAAZSQ010000034">
    <property type="protein sequence ID" value="NKX56755.1"/>
    <property type="molecule type" value="Genomic_DNA"/>
</dbReference>
<dbReference type="RefSeq" id="WP_168489224.1">
    <property type="nucleotide sequence ID" value="NZ_JAAZSQ010000034.1"/>
</dbReference>
<feature type="compositionally biased region" description="Basic residues" evidence="2">
    <location>
        <begin position="309"/>
        <end position="320"/>
    </location>
</feature>
<sequence>MYQQFDSPACRRFLALIREGRGLKPSARAAGIGKETGYRWLRDEYLRLRDEGLDHAAAQAGLGFVSGRAREWNERFLEGSNGRHHFQVEPAVEEAFWSAYLGGAVLKAAAAAAGVNQSTAYRWLYGRFVSLRTGLPAARVGRDLRLSPATAAAWEARRTRQLAAEKARLRQVHLDGIRQSRLVAERAARPLSAAQARRALRETRYWELVNAGVSNARACRMLGMSRNIGTRLRNRRAAQPPGQAGPSSGRYLSLPERLQIADLLRLGCSLRRIGLELGRAPSTIKRELDRHRDGQGRYLPHTADDDARRRRRRPRERKLKANRRLRALVQRKLNRNWSPEQICGWLALRFPAEPDLRLCPETIYRALLFNDDGGLDKKYCPRLRTGRKIRRHRWRSGSGHGATVQDMTMIGRRPPEVETNAEAGHWEGDLILGPGSVSAMVTLRERKTHYGIIINLPADHTAATTNQAITAAFAALPAHLKRTLTWDQGVEMSRHRELAAATGTRIYFAERSSPWQRGANENFNGLARQYFPKGTDLSVHSEDHVRRVCTELNTRPRKSLGYLTPQALFRAEKKRIPTTAR</sequence>
<dbReference type="InterPro" id="IPR051917">
    <property type="entry name" value="Transposase-Integrase"/>
</dbReference>